<proteinExistence type="predicted"/>
<dbReference type="STRING" id="28092.WM40_02675"/>
<evidence type="ECO:0000256" key="1">
    <source>
        <dbReference type="ARBA" id="ARBA00023015"/>
    </source>
</evidence>
<dbReference type="AlphaFoldDB" id="A0A0F5K456"/>
<dbReference type="GO" id="GO:0003677">
    <property type="term" value="F:DNA binding"/>
    <property type="evidence" value="ECO:0007669"/>
    <property type="project" value="UniProtKB-KW"/>
</dbReference>
<gene>
    <name evidence="5" type="ORF">WM40_02675</name>
</gene>
<sequence length="234" mass="25765">MTSLTDKVFAALMSDISDGRLRPGMRLPTENGLMQRFSVSRSVIREAISRMQAERTLETRHGVGSFVLAPPARAVMLDSPPQTTLVDAFAILEFRTEIECAAAAFAALRHTNAHRRQMADALDQFEQALCNGSTDVVAHDIAFHSAIAAASGNRYFLDVLQQMGRGVSPRSQLAAREIAALDRVALLRDVLREHRLIEQAIVRRDADDARAAMRMHLAHSRERLRIAAGLAQGV</sequence>
<feature type="domain" description="HTH gntR-type" evidence="4">
    <location>
        <begin position="2"/>
        <end position="70"/>
    </location>
</feature>
<comment type="caution">
    <text evidence="5">The sequence shown here is derived from an EMBL/GenBank/DDBJ whole genome shotgun (WGS) entry which is preliminary data.</text>
</comment>
<dbReference type="Pfam" id="PF07729">
    <property type="entry name" value="FCD"/>
    <property type="match status" value="1"/>
</dbReference>
<dbReference type="PANTHER" id="PTHR43537">
    <property type="entry name" value="TRANSCRIPTIONAL REGULATOR, GNTR FAMILY"/>
    <property type="match status" value="1"/>
</dbReference>
<dbReference type="CDD" id="cd07377">
    <property type="entry name" value="WHTH_GntR"/>
    <property type="match status" value="1"/>
</dbReference>
<dbReference type="InterPro" id="IPR036390">
    <property type="entry name" value="WH_DNA-bd_sf"/>
</dbReference>
<protein>
    <submittedName>
        <fullName evidence="5">GntR family transcriptional regulator</fullName>
    </submittedName>
</protein>
<keyword evidence="2" id="KW-0238">DNA-binding</keyword>
<evidence type="ECO:0000313" key="5">
    <source>
        <dbReference type="EMBL" id="KKB64916.1"/>
    </source>
</evidence>
<dbReference type="PANTHER" id="PTHR43537:SF5">
    <property type="entry name" value="UXU OPERON TRANSCRIPTIONAL REGULATOR"/>
    <property type="match status" value="1"/>
</dbReference>
<dbReference type="OrthoDB" id="1040417at2"/>
<dbReference type="SUPFAM" id="SSF46785">
    <property type="entry name" value="Winged helix' DNA-binding domain"/>
    <property type="match status" value="1"/>
</dbReference>
<name>A0A0F5K456_9BURK</name>
<dbReference type="Gene3D" id="1.10.10.10">
    <property type="entry name" value="Winged helix-like DNA-binding domain superfamily/Winged helix DNA-binding domain"/>
    <property type="match status" value="1"/>
</dbReference>
<evidence type="ECO:0000256" key="2">
    <source>
        <dbReference type="ARBA" id="ARBA00023125"/>
    </source>
</evidence>
<dbReference type="GO" id="GO:0003700">
    <property type="term" value="F:DNA-binding transcription factor activity"/>
    <property type="evidence" value="ECO:0007669"/>
    <property type="project" value="InterPro"/>
</dbReference>
<dbReference type="Pfam" id="PF00392">
    <property type="entry name" value="GntR"/>
    <property type="match status" value="1"/>
</dbReference>
<evidence type="ECO:0000313" key="6">
    <source>
        <dbReference type="Proteomes" id="UP000033618"/>
    </source>
</evidence>
<dbReference type="InterPro" id="IPR000524">
    <property type="entry name" value="Tscrpt_reg_HTH_GntR"/>
</dbReference>
<dbReference type="Proteomes" id="UP000033618">
    <property type="component" value="Unassembled WGS sequence"/>
</dbReference>
<organism evidence="5 6">
    <name type="scientific">Robbsia andropogonis</name>
    <dbReference type="NCBI Taxonomy" id="28092"/>
    <lineage>
        <taxon>Bacteria</taxon>
        <taxon>Pseudomonadati</taxon>
        <taxon>Pseudomonadota</taxon>
        <taxon>Betaproteobacteria</taxon>
        <taxon>Burkholderiales</taxon>
        <taxon>Burkholderiaceae</taxon>
        <taxon>Robbsia</taxon>
    </lineage>
</organism>
<dbReference type="Gene3D" id="1.20.120.530">
    <property type="entry name" value="GntR ligand-binding domain-like"/>
    <property type="match status" value="1"/>
</dbReference>
<evidence type="ECO:0000259" key="4">
    <source>
        <dbReference type="PROSITE" id="PS50949"/>
    </source>
</evidence>
<reference evidence="5 6" key="1">
    <citation type="submission" date="2015-03" db="EMBL/GenBank/DDBJ databases">
        <title>Draft Genome Sequence of Burkholderia andropogonis type strain ICMP2807, isolated from Sorghum bicolor.</title>
        <authorList>
            <person name="Lopes-Santos L."/>
            <person name="Castro D.B."/>
            <person name="Ottoboni L.M."/>
            <person name="Park D."/>
            <person name="Weirc B.S."/>
            <person name="Destefano S.A."/>
        </authorList>
    </citation>
    <scope>NUCLEOTIDE SEQUENCE [LARGE SCALE GENOMIC DNA]</scope>
    <source>
        <strain evidence="5 6">ICMP2807</strain>
    </source>
</reference>
<keyword evidence="6" id="KW-1185">Reference proteome</keyword>
<dbReference type="SUPFAM" id="SSF48008">
    <property type="entry name" value="GntR ligand-binding domain-like"/>
    <property type="match status" value="1"/>
</dbReference>
<dbReference type="EMBL" id="LAQU01000002">
    <property type="protein sequence ID" value="KKB64916.1"/>
    <property type="molecule type" value="Genomic_DNA"/>
</dbReference>
<dbReference type="InterPro" id="IPR011711">
    <property type="entry name" value="GntR_C"/>
</dbReference>
<keyword evidence="1" id="KW-0805">Transcription regulation</keyword>
<dbReference type="PROSITE" id="PS50949">
    <property type="entry name" value="HTH_GNTR"/>
    <property type="match status" value="1"/>
</dbReference>
<dbReference type="PRINTS" id="PR00035">
    <property type="entry name" value="HTHGNTR"/>
</dbReference>
<dbReference type="SMART" id="SM00895">
    <property type="entry name" value="FCD"/>
    <property type="match status" value="1"/>
</dbReference>
<dbReference type="InterPro" id="IPR008920">
    <property type="entry name" value="TF_FadR/GntR_C"/>
</dbReference>
<accession>A0A0F5K456</accession>
<dbReference type="PATRIC" id="fig|28092.6.peg.626"/>
<evidence type="ECO:0000256" key="3">
    <source>
        <dbReference type="ARBA" id="ARBA00023163"/>
    </source>
</evidence>
<dbReference type="InterPro" id="IPR036388">
    <property type="entry name" value="WH-like_DNA-bd_sf"/>
</dbReference>
<dbReference type="RefSeq" id="WP_046152076.1">
    <property type="nucleotide sequence ID" value="NZ_CADFGU010000004.1"/>
</dbReference>
<dbReference type="SMART" id="SM00345">
    <property type="entry name" value="HTH_GNTR"/>
    <property type="match status" value="1"/>
</dbReference>
<keyword evidence="3" id="KW-0804">Transcription</keyword>